<dbReference type="Proteomes" id="UP000076609">
    <property type="component" value="Unassembled WGS sequence"/>
</dbReference>
<dbReference type="Pfam" id="PF04397">
    <property type="entry name" value="LytTR"/>
    <property type="match status" value="1"/>
</dbReference>
<gene>
    <name evidence="3" type="ORF">AVT10_15615</name>
</gene>
<evidence type="ECO:0000313" key="4">
    <source>
        <dbReference type="Proteomes" id="UP000076609"/>
    </source>
</evidence>
<feature type="domain" description="HTH LytTR-type" evidence="2">
    <location>
        <begin position="164"/>
        <end position="253"/>
    </location>
</feature>
<keyword evidence="1" id="KW-1133">Transmembrane helix</keyword>
<keyword evidence="1" id="KW-0472">Membrane</keyword>
<feature type="transmembrane region" description="Helical" evidence="1">
    <location>
        <begin position="71"/>
        <end position="91"/>
    </location>
</feature>
<dbReference type="Gene3D" id="2.40.50.1020">
    <property type="entry name" value="LytTr DNA-binding domain"/>
    <property type="match status" value="1"/>
</dbReference>
<feature type="transmembrane region" description="Helical" evidence="1">
    <location>
        <begin position="38"/>
        <end position="59"/>
    </location>
</feature>
<keyword evidence="4" id="KW-1185">Reference proteome</keyword>
<evidence type="ECO:0000259" key="2">
    <source>
        <dbReference type="PROSITE" id="PS50930"/>
    </source>
</evidence>
<dbReference type="EMBL" id="LQQO01000021">
    <property type="protein sequence ID" value="KZE13444.1"/>
    <property type="molecule type" value="Genomic_DNA"/>
</dbReference>
<organism evidence="3 4">
    <name type="scientific">Sphingomonas hankookensis</name>
    <dbReference type="NCBI Taxonomy" id="563996"/>
    <lineage>
        <taxon>Bacteria</taxon>
        <taxon>Pseudomonadati</taxon>
        <taxon>Pseudomonadota</taxon>
        <taxon>Alphaproteobacteria</taxon>
        <taxon>Sphingomonadales</taxon>
        <taxon>Sphingomonadaceae</taxon>
        <taxon>Sphingomonas</taxon>
    </lineage>
</organism>
<accession>A0ABR5YCQ1</accession>
<dbReference type="PROSITE" id="PS50930">
    <property type="entry name" value="HTH_LYTTR"/>
    <property type="match status" value="1"/>
</dbReference>
<feature type="transmembrane region" description="Helical" evidence="1">
    <location>
        <begin position="7"/>
        <end position="32"/>
    </location>
</feature>
<proteinExistence type="predicted"/>
<evidence type="ECO:0000313" key="3">
    <source>
        <dbReference type="EMBL" id="KZE13444.1"/>
    </source>
</evidence>
<dbReference type="SMART" id="SM00850">
    <property type="entry name" value="LytTR"/>
    <property type="match status" value="1"/>
</dbReference>
<dbReference type="RefSeq" id="WP_066690661.1">
    <property type="nucleotide sequence ID" value="NZ_LQQO01000021.1"/>
</dbReference>
<reference evidence="4" key="1">
    <citation type="submission" date="2016-01" db="EMBL/GenBank/DDBJ databases">
        <title>Draft genome of Chromobacterium sp. F49.</title>
        <authorList>
            <person name="Hong K.W."/>
        </authorList>
    </citation>
    <scope>NUCLEOTIDE SEQUENCE [LARGE SCALE GENOMIC DNA]</scope>
    <source>
        <strain evidence="4">CN3</strain>
    </source>
</reference>
<evidence type="ECO:0000256" key="1">
    <source>
        <dbReference type="SAM" id="Phobius"/>
    </source>
</evidence>
<protein>
    <recommendedName>
        <fullName evidence="2">HTH LytTR-type domain-containing protein</fullName>
    </recommendedName>
</protein>
<sequence length="266" mass="28452">MPDARRLLIDLTIMTAIGVLLAVLGPFGSFALPFALRLAYWLGIALAGYALYLPATVIATRLARRLSLPEAGLWVAACVVATAPMTVVVWAVDGLWHPLHLPSAEGWLTSYANVLILGSAITSIFWFGRMRRASAAPSPPLPAPVIAPPAATPFLDRLPAHLGRDLIALAMEDHYVRAHTPAGSTLILMRMRDAVAELAGMDGAQVHRSWWVSRSHVTGAQRDGRNVRLLLTGGIEAPVARGQIEPLQAAGWPMRSTTVSSRAAIG</sequence>
<name>A0ABR5YCQ1_9SPHN</name>
<keyword evidence="1" id="KW-0812">Transmembrane</keyword>
<dbReference type="InterPro" id="IPR007492">
    <property type="entry name" value="LytTR_DNA-bd_dom"/>
</dbReference>
<feature type="transmembrane region" description="Helical" evidence="1">
    <location>
        <begin position="111"/>
        <end position="128"/>
    </location>
</feature>
<comment type="caution">
    <text evidence="3">The sequence shown here is derived from an EMBL/GenBank/DDBJ whole genome shotgun (WGS) entry which is preliminary data.</text>
</comment>